<accession>A0A2X0MM02</accession>
<organism evidence="2 3">
    <name type="scientific">Microbotryum silenes-dioicae</name>
    <dbReference type="NCBI Taxonomy" id="796604"/>
    <lineage>
        <taxon>Eukaryota</taxon>
        <taxon>Fungi</taxon>
        <taxon>Dikarya</taxon>
        <taxon>Basidiomycota</taxon>
        <taxon>Pucciniomycotina</taxon>
        <taxon>Microbotryomycetes</taxon>
        <taxon>Microbotryales</taxon>
        <taxon>Microbotryaceae</taxon>
        <taxon>Microbotryum</taxon>
    </lineage>
</organism>
<evidence type="ECO:0000313" key="2">
    <source>
        <dbReference type="EMBL" id="SGZ26394.1"/>
    </source>
</evidence>
<reference evidence="2 3" key="1">
    <citation type="submission" date="2016-11" db="EMBL/GenBank/DDBJ databases">
        <authorList>
            <person name="Jaros S."/>
            <person name="Januszkiewicz K."/>
            <person name="Wedrychowicz H."/>
        </authorList>
    </citation>
    <scope>NUCLEOTIDE SEQUENCE [LARGE SCALE GENOMIC DNA]</scope>
</reference>
<keyword evidence="3" id="KW-1185">Reference proteome</keyword>
<gene>
    <name evidence="2" type="primary">BQ5605_C024g09905</name>
    <name evidence="2" type="ORF">BQ5605_C024G09905</name>
</gene>
<evidence type="ECO:0000256" key="1">
    <source>
        <dbReference type="SAM" id="MobiDB-lite"/>
    </source>
</evidence>
<proteinExistence type="predicted"/>
<protein>
    <submittedName>
        <fullName evidence="2">BQ5605_C024g09905 protein</fullName>
    </submittedName>
</protein>
<dbReference type="AlphaFoldDB" id="A0A2X0MM02"/>
<feature type="region of interest" description="Disordered" evidence="1">
    <location>
        <begin position="92"/>
        <end position="116"/>
    </location>
</feature>
<name>A0A2X0MM02_9BASI</name>
<dbReference type="EMBL" id="FQNC01000086">
    <property type="protein sequence ID" value="SGZ26394.1"/>
    <property type="molecule type" value="Genomic_DNA"/>
</dbReference>
<feature type="region of interest" description="Disordered" evidence="1">
    <location>
        <begin position="1"/>
        <end position="26"/>
    </location>
</feature>
<sequence>MITDPSRGRNVSPSPAKPLLDHKTPVSGMLTDAEVEASNPQTSFIRPSGVMDTSNNGPCAGIAISGSSVSAVTGKVMRHCRFCGQASCKFKGSASARQGSEIGEERDPNNPESPRFCKGLTTAEMGGRARYKKKCHNYKPL</sequence>
<dbReference type="Proteomes" id="UP000249464">
    <property type="component" value="Unassembled WGS sequence"/>
</dbReference>
<evidence type="ECO:0000313" key="3">
    <source>
        <dbReference type="Proteomes" id="UP000249464"/>
    </source>
</evidence>